<keyword evidence="4" id="KW-1185">Reference proteome</keyword>
<dbReference type="AlphaFoldDB" id="A0A2R5GRE4"/>
<accession>A0A2R5GRE4</accession>
<dbReference type="GO" id="GO:0140326">
    <property type="term" value="F:ATPase-coupled intramembrane lipid transporter activity"/>
    <property type="evidence" value="ECO:0007669"/>
    <property type="project" value="TreeGrafter"/>
</dbReference>
<protein>
    <submittedName>
        <fullName evidence="3">Phospholipid-transporting ATPase</fullName>
    </submittedName>
</protein>
<dbReference type="InterPro" id="IPR023298">
    <property type="entry name" value="ATPase_P-typ_TM_dom_sf"/>
</dbReference>
<dbReference type="OrthoDB" id="163051at2759"/>
<dbReference type="InterPro" id="IPR008250">
    <property type="entry name" value="ATPase_P-typ_transduc_dom_A_sf"/>
</dbReference>
<feature type="transmembrane region" description="Helical" evidence="1">
    <location>
        <begin position="340"/>
        <end position="359"/>
    </location>
</feature>
<comment type="caution">
    <text evidence="3">The sequence shown here is derived from an EMBL/GenBank/DDBJ whole genome shotgun (WGS) entry which is preliminary data.</text>
</comment>
<keyword evidence="1" id="KW-0812">Transmembrane</keyword>
<dbReference type="PANTHER" id="PTHR24092:SF150">
    <property type="entry name" value="PHOSPHOLIPID-TRANSPORTING ATPASE"/>
    <property type="match status" value="1"/>
</dbReference>
<dbReference type="SUPFAM" id="SSF81653">
    <property type="entry name" value="Calcium ATPase, transduction domain A"/>
    <property type="match status" value="1"/>
</dbReference>
<reference evidence="3 4" key="1">
    <citation type="submission" date="2017-12" db="EMBL/GenBank/DDBJ databases">
        <title>Sequencing, de novo assembly and annotation of complete genome of a new Thraustochytrid species, strain FCC1311.</title>
        <authorList>
            <person name="Sedici K."/>
            <person name="Godart F."/>
            <person name="Aiese Cigliano R."/>
            <person name="Sanseverino W."/>
            <person name="Barakat M."/>
            <person name="Ortet P."/>
            <person name="Marechal E."/>
            <person name="Cagnac O."/>
            <person name="Amato A."/>
        </authorList>
    </citation>
    <scope>NUCLEOTIDE SEQUENCE [LARGE SCALE GENOMIC DNA]</scope>
</reference>
<dbReference type="InParanoid" id="A0A2R5GRE4"/>
<dbReference type="EMBL" id="BEYU01000155">
    <property type="protein sequence ID" value="GBG33452.1"/>
    <property type="molecule type" value="Genomic_DNA"/>
</dbReference>
<proteinExistence type="predicted"/>
<keyword evidence="1" id="KW-1133">Transmembrane helix</keyword>
<organism evidence="3 4">
    <name type="scientific">Hondaea fermentalgiana</name>
    <dbReference type="NCBI Taxonomy" id="2315210"/>
    <lineage>
        <taxon>Eukaryota</taxon>
        <taxon>Sar</taxon>
        <taxon>Stramenopiles</taxon>
        <taxon>Bigyra</taxon>
        <taxon>Labyrinthulomycetes</taxon>
        <taxon>Thraustochytrida</taxon>
        <taxon>Thraustochytriidae</taxon>
        <taxon>Hondaea</taxon>
    </lineage>
</organism>
<dbReference type="PANTHER" id="PTHR24092">
    <property type="entry name" value="PROBABLE PHOSPHOLIPID-TRANSPORTING ATPASE"/>
    <property type="match status" value="1"/>
</dbReference>
<dbReference type="InterPro" id="IPR032631">
    <property type="entry name" value="P-type_ATPase_N"/>
</dbReference>
<gene>
    <name evidence="3" type="ORF">FCC1311_079121</name>
</gene>
<feature type="domain" description="P-type ATPase N-terminal" evidence="2">
    <location>
        <begin position="33"/>
        <end position="84"/>
    </location>
</feature>
<dbReference type="GO" id="GO:0005886">
    <property type="term" value="C:plasma membrane"/>
    <property type="evidence" value="ECO:0007669"/>
    <property type="project" value="TreeGrafter"/>
</dbReference>
<evidence type="ECO:0000313" key="4">
    <source>
        <dbReference type="Proteomes" id="UP000241890"/>
    </source>
</evidence>
<sequence>MVFTRMLSNVTKPEYRMISLKLVGKADAQQVPHLQHMDNTIRTSYYTVWNFIFLNAYKQLHRAANVYFLLIMFLQMWQEVSITRGEPSMASPLAFVLLVTALKDALEDWSRHKYDRIENSRLVQVLERTDKDTGEMHFASRTWDSLKVGSVVRIKNRDMIPADIALLQCADQVNNVVYVMTAGLDGETNLKQRQVPPQIPPSLHSLGASCKVTCNLPNKILESFDGALSYEEDGIGVQIPLTSSNILLRGSQLRNSDWAVGVVVYAGAETKLQLNAATSTFKTSSAMAMAQQLMTYIFAMQCFLCLGAALMVGVHSEAIEDYFYLWVSPKKFAEEMTLRFFNYVIIFTNFIPISLLVTIDMVKFGQGFFISWDLGMYHAPSDRATKTTIQVEASRNKVQRRSPPKTVPKAATEVGAVVLKMEPRKDCGAKTP</sequence>
<evidence type="ECO:0000259" key="2">
    <source>
        <dbReference type="Pfam" id="PF16209"/>
    </source>
</evidence>
<feature type="transmembrane region" description="Helical" evidence="1">
    <location>
        <begin position="293"/>
        <end position="314"/>
    </location>
</feature>
<evidence type="ECO:0000313" key="3">
    <source>
        <dbReference type="EMBL" id="GBG33452.1"/>
    </source>
</evidence>
<dbReference type="Proteomes" id="UP000241890">
    <property type="component" value="Unassembled WGS sequence"/>
</dbReference>
<evidence type="ECO:0000256" key="1">
    <source>
        <dbReference type="SAM" id="Phobius"/>
    </source>
</evidence>
<dbReference type="Gene3D" id="2.70.150.10">
    <property type="entry name" value="Calcium-transporting ATPase, cytoplasmic transduction domain A"/>
    <property type="match status" value="1"/>
</dbReference>
<name>A0A2R5GRE4_9STRA</name>
<keyword evidence="1" id="KW-0472">Membrane</keyword>
<dbReference type="GO" id="GO:0045332">
    <property type="term" value="P:phospholipid translocation"/>
    <property type="evidence" value="ECO:0007669"/>
    <property type="project" value="TreeGrafter"/>
</dbReference>
<dbReference type="Pfam" id="PF16209">
    <property type="entry name" value="PhoLip_ATPase_N"/>
    <property type="match status" value="1"/>
</dbReference>
<dbReference type="SUPFAM" id="SSF81665">
    <property type="entry name" value="Calcium ATPase, transmembrane domain M"/>
    <property type="match status" value="1"/>
</dbReference>